<proteinExistence type="predicted"/>
<dbReference type="InterPro" id="IPR004038">
    <property type="entry name" value="Ribosomal_eL8/eL30/eS12/Gad45"/>
</dbReference>
<dbReference type="SUPFAM" id="SSF55315">
    <property type="entry name" value="L30e-like"/>
    <property type="match status" value="1"/>
</dbReference>
<comment type="caution">
    <text evidence="2">The sequence shown here is derived from an EMBL/GenBank/DDBJ whole genome shotgun (WGS) entry which is preliminary data.</text>
</comment>
<dbReference type="EMBL" id="WMQE01000037">
    <property type="protein sequence ID" value="MTK22399.1"/>
    <property type="molecule type" value="Genomic_DNA"/>
</dbReference>
<gene>
    <name evidence="2" type="ORF">GMA92_13355</name>
</gene>
<dbReference type="OrthoDB" id="9794863at2"/>
<dbReference type="Pfam" id="PF01248">
    <property type="entry name" value="Ribosomal_L7Ae"/>
    <property type="match status" value="1"/>
</dbReference>
<dbReference type="GeneID" id="60059186"/>
<protein>
    <recommendedName>
        <fullName evidence="1">Ribosomal protein eL8/eL30/eS12/Gadd45 domain-containing protein</fullName>
    </recommendedName>
</protein>
<dbReference type="Gene3D" id="3.30.1330.30">
    <property type="match status" value="1"/>
</dbReference>
<accession>A0A173T800</accession>
<dbReference type="InterPro" id="IPR029064">
    <property type="entry name" value="Ribosomal_eL30-like_sf"/>
</dbReference>
<reference evidence="2 3" key="1">
    <citation type="journal article" date="2019" name="Nat. Med.">
        <title>A library of human gut bacterial isolates paired with longitudinal multiomics data enables mechanistic microbiome research.</title>
        <authorList>
            <person name="Poyet M."/>
            <person name="Groussin M."/>
            <person name="Gibbons S.M."/>
            <person name="Avila-Pacheco J."/>
            <person name="Jiang X."/>
            <person name="Kearney S.M."/>
            <person name="Perrotta A.R."/>
            <person name="Berdy B."/>
            <person name="Zhao S."/>
            <person name="Lieberman T.D."/>
            <person name="Swanson P.K."/>
            <person name="Smith M."/>
            <person name="Roesemann S."/>
            <person name="Alexander J.E."/>
            <person name="Rich S.A."/>
            <person name="Livny J."/>
            <person name="Vlamakis H."/>
            <person name="Clish C."/>
            <person name="Bullock K."/>
            <person name="Deik A."/>
            <person name="Scott J."/>
            <person name="Pierce K.A."/>
            <person name="Xavier R.J."/>
            <person name="Alm E.J."/>
        </authorList>
    </citation>
    <scope>NUCLEOTIDE SEQUENCE [LARGE SCALE GENOMIC DNA]</scope>
    <source>
        <strain evidence="2 3">BIOML-A198</strain>
    </source>
</reference>
<evidence type="ECO:0000313" key="3">
    <source>
        <dbReference type="Proteomes" id="UP000487649"/>
    </source>
</evidence>
<dbReference type="Proteomes" id="UP000487649">
    <property type="component" value="Unassembled WGS sequence"/>
</dbReference>
<evidence type="ECO:0000259" key="1">
    <source>
        <dbReference type="Pfam" id="PF01248"/>
    </source>
</evidence>
<sequence length="100" mass="10953">MNQQWLSFLGLALSAGAVITGEQMVVQAIQAKKVHLVILAEDTSANTFKKVTDKCRFYNVECVQKADSLELGHALGKEFRKVVGITNPNFAKALSKKMNA</sequence>
<organism evidence="2 3">
    <name type="scientific">Turicibacter sanguinis</name>
    <dbReference type="NCBI Taxonomy" id="154288"/>
    <lineage>
        <taxon>Bacteria</taxon>
        <taxon>Bacillati</taxon>
        <taxon>Bacillota</taxon>
        <taxon>Erysipelotrichia</taxon>
        <taxon>Erysipelotrichales</taxon>
        <taxon>Turicibacteraceae</taxon>
        <taxon>Turicibacter</taxon>
    </lineage>
</organism>
<feature type="domain" description="Ribosomal protein eL8/eL30/eS12/Gadd45" evidence="1">
    <location>
        <begin position="6"/>
        <end position="93"/>
    </location>
</feature>
<evidence type="ECO:0000313" key="2">
    <source>
        <dbReference type="EMBL" id="MTK22399.1"/>
    </source>
</evidence>
<name>A0A173T800_9FIRM</name>
<dbReference type="AlphaFoldDB" id="A0A173T800"/>
<dbReference type="RefSeq" id="WP_006783235.1">
    <property type="nucleotide sequence ID" value="NZ_CABJBH010000001.1"/>
</dbReference>